<evidence type="ECO:0000313" key="2">
    <source>
        <dbReference type="Proteomes" id="UP001239111"/>
    </source>
</evidence>
<gene>
    <name evidence="1" type="ORF">QAD02_015217</name>
</gene>
<name>A0ACC2P7N8_9HYME</name>
<keyword evidence="2" id="KW-1185">Reference proteome</keyword>
<protein>
    <submittedName>
        <fullName evidence="1">Uncharacterized protein</fullName>
    </submittedName>
</protein>
<evidence type="ECO:0000313" key="1">
    <source>
        <dbReference type="EMBL" id="KAJ8679430.1"/>
    </source>
</evidence>
<comment type="caution">
    <text evidence="1">The sequence shown here is derived from an EMBL/GenBank/DDBJ whole genome shotgun (WGS) entry which is preliminary data.</text>
</comment>
<proteinExistence type="predicted"/>
<reference evidence="1" key="1">
    <citation type="submission" date="2023-04" db="EMBL/GenBank/DDBJ databases">
        <title>A chromosome-level genome assembly of the parasitoid wasp Eretmocerus hayati.</title>
        <authorList>
            <person name="Zhong Y."/>
            <person name="Liu S."/>
            <person name="Liu Y."/>
        </authorList>
    </citation>
    <scope>NUCLEOTIDE SEQUENCE</scope>
    <source>
        <strain evidence="1">ZJU_SS_LIU_2023</strain>
    </source>
</reference>
<dbReference type="EMBL" id="CM056742">
    <property type="protein sequence ID" value="KAJ8679430.1"/>
    <property type="molecule type" value="Genomic_DNA"/>
</dbReference>
<organism evidence="1 2">
    <name type="scientific">Eretmocerus hayati</name>
    <dbReference type="NCBI Taxonomy" id="131215"/>
    <lineage>
        <taxon>Eukaryota</taxon>
        <taxon>Metazoa</taxon>
        <taxon>Ecdysozoa</taxon>
        <taxon>Arthropoda</taxon>
        <taxon>Hexapoda</taxon>
        <taxon>Insecta</taxon>
        <taxon>Pterygota</taxon>
        <taxon>Neoptera</taxon>
        <taxon>Endopterygota</taxon>
        <taxon>Hymenoptera</taxon>
        <taxon>Apocrita</taxon>
        <taxon>Proctotrupomorpha</taxon>
        <taxon>Chalcidoidea</taxon>
        <taxon>Aphelinidae</taxon>
        <taxon>Aphelininae</taxon>
        <taxon>Eretmocerus</taxon>
    </lineage>
</organism>
<sequence length="416" mass="45713">MASAKKKQDEKNLKTLRELVSQPGNKECFDCLQRGPTYVNMTIGSFVCTTCSGMLRGLTPPHRVKSISMATFTQEEIDFLKERGNDFCRAIWLGLMPQTSSPNSSKDEQKMKDFMSAKYELKRYYLDPAMASQLLNQKSQNSTKTQSKSSSASVKAPPNKLAPSPSPVPPLSSLPTVTKSKENDLVVSGTTDFVADFSKAPPAPTLPLPTTKFPQPIVQPSFANFDNNPVFDTSKDNQSFFVTTPNNANNTAYSPPPEDRYAALKDLDSLMKQTTLKDEPVSPKSTWNLTDSNNAANLSWSAFEQTSSPFISNPFAGDTWQPSVNNTINNNLNNNLQQANVCSSANPFRQPQVPVFNNDFHWFGSDTQNLENTSSSHSSSLTNKAWQPAVTGFKSNPFAVGTGNGNTTRNSNNPFL</sequence>
<accession>A0ACC2P7N8</accession>
<dbReference type="Proteomes" id="UP001239111">
    <property type="component" value="Chromosome 2"/>
</dbReference>